<dbReference type="Proteomes" id="UP000828390">
    <property type="component" value="Unassembled WGS sequence"/>
</dbReference>
<sequence length="76" mass="8260">MHIHILIFTNHTQISIFFYNRQLTGDYAGLVRMADLAHLYSGAYPAWTGPADAQLVAVKSETARVVLAGAGISISQ</sequence>
<proteinExistence type="predicted"/>
<gene>
    <name evidence="1" type="ORF">DPMN_093516</name>
</gene>
<keyword evidence="2" id="KW-1185">Reference proteome</keyword>
<reference evidence="1" key="1">
    <citation type="journal article" date="2019" name="bioRxiv">
        <title>The Genome of the Zebra Mussel, Dreissena polymorpha: A Resource for Invasive Species Research.</title>
        <authorList>
            <person name="McCartney M.A."/>
            <person name="Auch B."/>
            <person name="Kono T."/>
            <person name="Mallez S."/>
            <person name="Zhang Y."/>
            <person name="Obille A."/>
            <person name="Becker A."/>
            <person name="Abrahante J.E."/>
            <person name="Garbe J."/>
            <person name="Badalamenti J.P."/>
            <person name="Herman A."/>
            <person name="Mangelson H."/>
            <person name="Liachko I."/>
            <person name="Sullivan S."/>
            <person name="Sone E.D."/>
            <person name="Koren S."/>
            <person name="Silverstein K.A.T."/>
            <person name="Beckman K.B."/>
            <person name="Gohl D.M."/>
        </authorList>
    </citation>
    <scope>NUCLEOTIDE SEQUENCE</scope>
    <source>
        <strain evidence="1">Duluth1</strain>
        <tissue evidence="1">Whole animal</tissue>
    </source>
</reference>
<accession>A0A9D4R128</accession>
<dbReference type="EMBL" id="JAIWYP010000003">
    <property type="protein sequence ID" value="KAH3851039.1"/>
    <property type="molecule type" value="Genomic_DNA"/>
</dbReference>
<protein>
    <submittedName>
        <fullName evidence="1">Uncharacterized protein</fullName>
    </submittedName>
</protein>
<comment type="caution">
    <text evidence="1">The sequence shown here is derived from an EMBL/GenBank/DDBJ whole genome shotgun (WGS) entry which is preliminary data.</text>
</comment>
<organism evidence="1 2">
    <name type="scientific">Dreissena polymorpha</name>
    <name type="common">Zebra mussel</name>
    <name type="synonym">Mytilus polymorpha</name>
    <dbReference type="NCBI Taxonomy" id="45954"/>
    <lineage>
        <taxon>Eukaryota</taxon>
        <taxon>Metazoa</taxon>
        <taxon>Spiralia</taxon>
        <taxon>Lophotrochozoa</taxon>
        <taxon>Mollusca</taxon>
        <taxon>Bivalvia</taxon>
        <taxon>Autobranchia</taxon>
        <taxon>Heteroconchia</taxon>
        <taxon>Euheterodonta</taxon>
        <taxon>Imparidentia</taxon>
        <taxon>Neoheterodontei</taxon>
        <taxon>Myida</taxon>
        <taxon>Dreissenoidea</taxon>
        <taxon>Dreissenidae</taxon>
        <taxon>Dreissena</taxon>
    </lineage>
</organism>
<evidence type="ECO:0000313" key="2">
    <source>
        <dbReference type="Proteomes" id="UP000828390"/>
    </source>
</evidence>
<dbReference type="AlphaFoldDB" id="A0A9D4R128"/>
<name>A0A9D4R128_DREPO</name>
<reference evidence="1" key="2">
    <citation type="submission" date="2020-11" db="EMBL/GenBank/DDBJ databases">
        <authorList>
            <person name="McCartney M.A."/>
            <person name="Auch B."/>
            <person name="Kono T."/>
            <person name="Mallez S."/>
            <person name="Becker A."/>
            <person name="Gohl D.M."/>
            <person name="Silverstein K.A.T."/>
            <person name="Koren S."/>
            <person name="Bechman K.B."/>
            <person name="Herman A."/>
            <person name="Abrahante J.E."/>
            <person name="Garbe J."/>
        </authorList>
    </citation>
    <scope>NUCLEOTIDE SEQUENCE</scope>
    <source>
        <strain evidence="1">Duluth1</strain>
        <tissue evidence="1">Whole animal</tissue>
    </source>
</reference>
<evidence type="ECO:0000313" key="1">
    <source>
        <dbReference type="EMBL" id="KAH3851039.1"/>
    </source>
</evidence>